<evidence type="ECO:0000313" key="2">
    <source>
        <dbReference type="Proteomes" id="UP000814128"/>
    </source>
</evidence>
<sequence>MPGERDSDNGINVAIKVFHERDDDGRPCKILLRSRYYKDMIRVCINKIPALRSKRLSSIRLYARFDDSIRYDPSAPLGEIDSDIWENLELQKRIVQVVVRAVPEQIPEREPSVTSIPDSDSLREEKHEIVHSPALLNSVLSSPPRAENEQVQVPKTPPDTPATPLLQRKSGKVETHRGDGVLSSSLTLTKRRREAKDGDRLDAWSIAPKKLRTTVTSYVGRRRSSANKTQDKGKAPVHRTTPSASEVSDSESSSEDSSSSSSPSVTGSTAGPGNITLAQHLEIEHTYLRKPKTLWVMPPPSYQPAVRAYIDDVRPPPGAPQLNMAERHWLGRRMAVQSSSSLPNILIVAPGEGLYRLMIKAHGKHLGIDRTFERLRELCFAPPRAFIEDWVKAFHMIPSSSSACLSSQATLSFPSSPVVPSAETDVTWSLFCKDMLANVDYIFTRASDSDEDLAERLFATREHLLLTAAEIGTRYNQRRPISRLPVELLHRIFCLVADDYPPRPYDSELDRAGHLGWISLTHVCQRWRNVLLDMPSLWATCTCHFSCAMKEFVSRAQRSPITLHLDTRRVRPTLAPSIFSTTLSYIRLGASVDLTLPVEFQETLVYVLTTYDLPAVEILNLNVLRDPKEKSLPLAQLELPRLQAPKLRQCRMTNVLIPLAAPALTHLELVRDTAKDVGFAQPAAFISVLTSAPHLETLRVENWIPDCTRLLGAGSEQLVALPKLKSISLASTPARCEALWRMLHIPRTARLILDLHRASRDLVDLPALFSLLNAIAPHMQLLPNHAIGRASALSIEEDGESSFHFRIYDACNDDARKDGTGSVPLSPLNNGYRERLRVRLTDGARFEWAEELPSLLSALGAPASGIQTLSVRMFPPTVAARWQIFLRAFGSVRVLHVCSFTVDDQPPAGLVSALAMEDLMGGAPGTGSAGWMLPALRELWMRDVVLEEPSSRRSMFQERLLDTLRVRPVARLRITRMPTDVDAFPAAAGALQEDFLARAKELVPNVEWNREDEGRVSMEDHGRHGNRSCSDDCVHREDGRRGERETNDSASFTGTFERAT</sequence>
<dbReference type="Proteomes" id="UP000814128">
    <property type="component" value="Unassembled WGS sequence"/>
</dbReference>
<reference evidence="1" key="2">
    <citation type="journal article" date="2022" name="New Phytol.">
        <title>Evolutionary transition to the ectomycorrhizal habit in the genomes of a hyperdiverse lineage of mushroom-forming fungi.</title>
        <authorList>
            <person name="Looney B."/>
            <person name="Miyauchi S."/>
            <person name="Morin E."/>
            <person name="Drula E."/>
            <person name="Courty P.E."/>
            <person name="Kohler A."/>
            <person name="Kuo A."/>
            <person name="LaButti K."/>
            <person name="Pangilinan J."/>
            <person name="Lipzen A."/>
            <person name="Riley R."/>
            <person name="Andreopoulos W."/>
            <person name="He G."/>
            <person name="Johnson J."/>
            <person name="Nolan M."/>
            <person name="Tritt A."/>
            <person name="Barry K.W."/>
            <person name="Grigoriev I.V."/>
            <person name="Nagy L.G."/>
            <person name="Hibbett D."/>
            <person name="Henrissat B."/>
            <person name="Matheny P.B."/>
            <person name="Labbe J."/>
            <person name="Martin F.M."/>
        </authorList>
    </citation>
    <scope>NUCLEOTIDE SEQUENCE</scope>
    <source>
        <strain evidence="1">EC-137</strain>
    </source>
</reference>
<accession>A0ACB8QJ58</accession>
<dbReference type="EMBL" id="MU273572">
    <property type="protein sequence ID" value="KAI0031645.1"/>
    <property type="molecule type" value="Genomic_DNA"/>
</dbReference>
<reference evidence="1" key="1">
    <citation type="submission" date="2021-02" db="EMBL/GenBank/DDBJ databases">
        <authorList>
            <consortium name="DOE Joint Genome Institute"/>
            <person name="Ahrendt S."/>
            <person name="Looney B.P."/>
            <person name="Miyauchi S."/>
            <person name="Morin E."/>
            <person name="Drula E."/>
            <person name="Courty P.E."/>
            <person name="Chicoki N."/>
            <person name="Fauchery L."/>
            <person name="Kohler A."/>
            <person name="Kuo A."/>
            <person name="Labutti K."/>
            <person name="Pangilinan J."/>
            <person name="Lipzen A."/>
            <person name="Riley R."/>
            <person name="Andreopoulos W."/>
            <person name="He G."/>
            <person name="Johnson J."/>
            <person name="Barry K.W."/>
            <person name="Grigoriev I.V."/>
            <person name="Nagy L."/>
            <person name="Hibbett D."/>
            <person name="Henrissat B."/>
            <person name="Matheny P.B."/>
            <person name="Labbe J."/>
            <person name="Martin F."/>
        </authorList>
    </citation>
    <scope>NUCLEOTIDE SEQUENCE</scope>
    <source>
        <strain evidence="1">EC-137</strain>
    </source>
</reference>
<gene>
    <name evidence="1" type="ORF">K488DRAFT_86614</name>
</gene>
<keyword evidence="2" id="KW-1185">Reference proteome</keyword>
<name>A0ACB8QJ58_9AGAM</name>
<evidence type="ECO:0000313" key="1">
    <source>
        <dbReference type="EMBL" id="KAI0031645.1"/>
    </source>
</evidence>
<organism evidence="1 2">
    <name type="scientific">Vararia minispora EC-137</name>
    <dbReference type="NCBI Taxonomy" id="1314806"/>
    <lineage>
        <taxon>Eukaryota</taxon>
        <taxon>Fungi</taxon>
        <taxon>Dikarya</taxon>
        <taxon>Basidiomycota</taxon>
        <taxon>Agaricomycotina</taxon>
        <taxon>Agaricomycetes</taxon>
        <taxon>Russulales</taxon>
        <taxon>Lachnocladiaceae</taxon>
        <taxon>Vararia</taxon>
    </lineage>
</organism>
<proteinExistence type="predicted"/>
<comment type="caution">
    <text evidence="1">The sequence shown here is derived from an EMBL/GenBank/DDBJ whole genome shotgun (WGS) entry which is preliminary data.</text>
</comment>
<protein>
    <submittedName>
        <fullName evidence="1">Uncharacterized protein</fullName>
    </submittedName>
</protein>